<sequence length="130" mass="15029">MKRIFALFFTVAMLFGAVLPTLTPNTAQATGLTLYMYLLERYEDAKEEGEETDNHEVVDDKRVLPTKGDSFSSKDLVKKGELVQRRYYDHTGKADMDIDYTNHGNPKEHPKVPHRHDWNWKNTPPRGDGY</sequence>
<protein>
    <submittedName>
        <fullName evidence="3">Uncharacterized protein</fullName>
    </submittedName>
</protein>
<organism evidence="3">
    <name type="scientific">Brevibacillus laterosporus</name>
    <name type="common">Bacillus laterosporus</name>
    <dbReference type="NCBI Taxonomy" id="1465"/>
    <lineage>
        <taxon>Bacteria</taxon>
        <taxon>Bacillati</taxon>
        <taxon>Bacillota</taxon>
        <taxon>Bacilli</taxon>
        <taxon>Bacillales</taxon>
        <taxon>Paenibacillaceae</taxon>
        <taxon>Brevibacillus</taxon>
    </lineage>
</organism>
<dbReference type="RefSeq" id="WP_031411269.1">
    <property type="nucleotide sequence ID" value="NZ_CP011074.1"/>
</dbReference>
<feature type="signal peptide" evidence="2">
    <location>
        <begin position="1"/>
        <end position="29"/>
    </location>
</feature>
<reference evidence="3" key="1">
    <citation type="submission" date="2015-03" db="EMBL/GenBank/DDBJ databases">
        <title>MIGS Cultured Bacterial/Archaeal sample from Brevibacillus laterosporus.</title>
        <authorList>
            <person name="Zeng D."/>
            <person name="Zhu L."/>
            <person name="Dong G."/>
            <person name="Ye W."/>
            <person name="Ren D."/>
            <person name="Wu L."/>
            <person name="Xu J."/>
            <person name="Li G."/>
            <person name="Guo L."/>
        </authorList>
    </citation>
    <scope>NUCLEOTIDE SEQUENCE</scope>
    <source>
        <strain evidence="3">B9</strain>
    </source>
</reference>
<dbReference type="EMBL" id="CP011074">
    <property type="protein sequence ID" value="AKF92654.1"/>
    <property type="molecule type" value="Genomic_DNA"/>
</dbReference>
<name>A0A0F7EEN3_BRELA</name>
<accession>A0A0F7EEN3</accession>
<proteinExistence type="predicted"/>
<feature type="chain" id="PRO_5002515299" evidence="2">
    <location>
        <begin position="30"/>
        <end position="130"/>
    </location>
</feature>
<dbReference type="AlphaFoldDB" id="A0A0F7EEN3"/>
<feature type="region of interest" description="Disordered" evidence="1">
    <location>
        <begin position="95"/>
        <end position="130"/>
    </location>
</feature>
<evidence type="ECO:0000256" key="1">
    <source>
        <dbReference type="SAM" id="MobiDB-lite"/>
    </source>
</evidence>
<gene>
    <name evidence="3" type="ORF">EX87_02390</name>
</gene>
<keyword evidence="2" id="KW-0732">Signal</keyword>
<feature type="compositionally biased region" description="Basic and acidic residues" evidence="1">
    <location>
        <begin position="105"/>
        <end position="119"/>
    </location>
</feature>
<evidence type="ECO:0000256" key="2">
    <source>
        <dbReference type="SAM" id="SignalP"/>
    </source>
</evidence>
<evidence type="ECO:0000313" key="3">
    <source>
        <dbReference type="EMBL" id="AKF92654.1"/>
    </source>
</evidence>